<reference evidence="3" key="2">
    <citation type="journal article" date="2021" name="Microbiol. Resour. Announc.">
        <title>Complete Genome Sequence of Polycladomyces abyssicola JIR-001T, Isolated from Hemipelagic Sediment in Deep Seawater.</title>
        <authorList>
            <person name="Tsubouchi T."/>
            <person name="Kaneko Y."/>
        </authorList>
    </citation>
    <scope>NUCLEOTIDE SEQUENCE</scope>
    <source>
        <strain evidence="3">JIR-001</strain>
    </source>
</reference>
<evidence type="ECO:0000313" key="4">
    <source>
        <dbReference type="Proteomes" id="UP000677436"/>
    </source>
</evidence>
<proteinExistence type="predicted"/>
<dbReference type="InterPro" id="IPR017853">
    <property type="entry name" value="GH"/>
</dbReference>
<dbReference type="InterPro" id="IPR013783">
    <property type="entry name" value="Ig-like_fold"/>
</dbReference>
<dbReference type="PANTHER" id="PTHR43405">
    <property type="entry name" value="GLYCOSYL HYDROLASE DIGH"/>
    <property type="match status" value="1"/>
</dbReference>
<dbReference type="Gene3D" id="3.20.20.80">
    <property type="entry name" value="Glycosidases"/>
    <property type="match status" value="1"/>
</dbReference>
<feature type="domain" description="Glycosyl hydrolase-like 10" evidence="2">
    <location>
        <begin position="37"/>
        <end position="351"/>
    </location>
</feature>
<dbReference type="Proteomes" id="UP000677436">
    <property type="component" value="Chromosome"/>
</dbReference>
<dbReference type="EMBL" id="AP024601">
    <property type="protein sequence ID" value="BCU81386.1"/>
    <property type="molecule type" value="Genomic_DNA"/>
</dbReference>
<evidence type="ECO:0000313" key="3">
    <source>
        <dbReference type="EMBL" id="BCU81386.1"/>
    </source>
</evidence>
<accession>A0A8D5UDH4</accession>
<dbReference type="SUPFAM" id="SSF49452">
    <property type="entry name" value="Starch-binding domain-like"/>
    <property type="match status" value="1"/>
</dbReference>
<dbReference type="InterPro" id="IPR003790">
    <property type="entry name" value="GHL10"/>
</dbReference>
<dbReference type="GO" id="GO:0030246">
    <property type="term" value="F:carbohydrate binding"/>
    <property type="evidence" value="ECO:0007669"/>
    <property type="project" value="InterPro"/>
</dbReference>
<evidence type="ECO:0000259" key="2">
    <source>
        <dbReference type="Pfam" id="PF02638"/>
    </source>
</evidence>
<dbReference type="Gene3D" id="2.60.40.10">
    <property type="entry name" value="Immunoglobulins"/>
    <property type="match status" value="1"/>
</dbReference>
<dbReference type="SUPFAM" id="SSF51445">
    <property type="entry name" value="(Trans)glycosidases"/>
    <property type="match status" value="1"/>
</dbReference>
<dbReference type="KEGG" id="pabs:JIR001_11690"/>
<dbReference type="InterPro" id="IPR013784">
    <property type="entry name" value="Carb-bd-like_fold"/>
</dbReference>
<dbReference type="PANTHER" id="PTHR43405:SF1">
    <property type="entry name" value="GLYCOSYL HYDROLASE DIGH"/>
    <property type="match status" value="1"/>
</dbReference>
<name>A0A8D5UDH4_9BACL</name>
<dbReference type="InterPro" id="IPR052177">
    <property type="entry name" value="Divisome_Glycosyl_Hydrolase"/>
</dbReference>
<evidence type="ECO:0000256" key="1">
    <source>
        <dbReference type="ARBA" id="ARBA00022729"/>
    </source>
</evidence>
<dbReference type="AlphaFoldDB" id="A0A8D5UDH4"/>
<gene>
    <name evidence="3" type="ORF">JIR001_11690</name>
</gene>
<reference evidence="3" key="1">
    <citation type="journal article" date="2013" name="Int. J. Syst. Evol. Microbiol.">
        <title>Polycladomyces abyssicola gen. nov., sp. nov., a thermophilic filamentous bacterium isolated from hemipelagic sediment.</title>
        <authorList>
            <person name="Tsubouchi T."/>
            <person name="Shimane Y."/>
            <person name="Mori K."/>
            <person name="Usui K."/>
            <person name="Hiraki T."/>
            <person name="Tame A."/>
            <person name="Uematsu K."/>
            <person name="Maruyama T."/>
            <person name="Hatada Y."/>
        </authorList>
    </citation>
    <scope>NUCLEOTIDE SEQUENCE</scope>
    <source>
        <strain evidence="3">JIR-001</strain>
    </source>
</reference>
<keyword evidence="4" id="KW-1185">Reference proteome</keyword>
<protein>
    <recommendedName>
        <fullName evidence="2">Glycosyl hydrolase-like 10 domain-containing protein</fullName>
    </recommendedName>
</protein>
<sequence length="502" mass="57082">MGEMRMRKWFVWLSLFGWLWVSLVPQPARADAPPREFRAFWVDAFHDGFKTPAQVDKLIDDVQKSHANAVIVQVRRRGDAYFNKALEPRTEDPALQPGFDALAYLIEKAHQARPRIEVHAWLATLPIWNSATPPKSPQHVFNTHGPSAQGRDYWLMNRVDGVNRDGANYILDPGHPDALDYTVEQYLNVVRQYDVDGIHLDLVRYMGPEWGYNPVSVERFQQQTGTTGLPDPQDERWKAWRREQVTFLMRKVYLKAIAIRPDIKVSAAVIAWGAGPSTPEAYRQSAPYTQVMQDWDGWLQKGFIDMAIPMNYDREHVESQKLWYDQWIEWEKDHQYGRQIVIGPGVYLNAISGSLAQIKRAQMPSANGHRAAGVSLYSYAETNKDTIPNDTFYTALSQPNSYGEPVFAERAEIPDMPWKSRPTKGYLMGKVTNAKGQPVDGETVKIKGSGWDWYESKTDGSGFFGLSDLSPGYYLVKVDGAVPKVVQVKAGRVAETDLQMKK</sequence>
<dbReference type="Pfam" id="PF02638">
    <property type="entry name" value="GHL10"/>
    <property type="match status" value="1"/>
</dbReference>
<keyword evidence="1" id="KW-0732">Signal</keyword>
<organism evidence="3 4">
    <name type="scientific">Polycladomyces abyssicola</name>
    <dbReference type="NCBI Taxonomy" id="1125966"/>
    <lineage>
        <taxon>Bacteria</taxon>
        <taxon>Bacillati</taxon>
        <taxon>Bacillota</taxon>
        <taxon>Bacilli</taxon>
        <taxon>Bacillales</taxon>
        <taxon>Thermoactinomycetaceae</taxon>
        <taxon>Polycladomyces</taxon>
    </lineage>
</organism>